<name>A0ABU6K7P9_9RHOO</name>
<dbReference type="InterPro" id="IPR012334">
    <property type="entry name" value="Pectin_lyas_fold"/>
</dbReference>
<accession>A0ABU6K7P9</accession>
<keyword evidence="2" id="KW-0964">Secreted</keyword>
<dbReference type="PANTHER" id="PTHR31683:SF18">
    <property type="entry name" value="PECTATE LYASE 21-RELATED"/>
    <property type="match status" value="1"/>
</dbReference>
<protein>
    <recommendedName>
        <fullName evidence="5">Pectate lyase domain-containing protein</fullName>
    </recommendedName>
</protein>
<comment type="similarity">
    <text evidence="2">Belongs to the polysaccharide lyase 1 family.</text>
</comment>
<comment type="caution">
    <text evidence="6">The sequence shown here is derived from an EMBL/GenBank/DDBJ whole genome shotgun (WGS) entry which is preliminary data.</text>
</comment>
<keyword evidence="1 2" id="KW-0456">Lyase</keyword>
<dbReference type="RefSeq" id="WP_327600054.1">
    <property type="nucleotide sequence ID" value="NZ_JAYXHS010000003.1"/>
</dbReference>
<dbReference type="Pfam" id="PF00544">
    <property type="entry name" value="Pectate_lyase_4"/>
    <property type="match status" value="1"/>
</dbReference>
<keyword evidence="2" id="KW-0624">Polysaccharide degradation</keyword>
<dbReference type="Gene3D" id="2.160.20.10">
    <property type="entry name" value="Single-stranded right-handed beta-helix, Pectin lyase-like"/>
    <property type="match status" value="1"/>
</dbReference>
<dbReference type="SUPFAM" id="SSF51126">
    <property type="entry name" value="Pectin lyase-like"/>
    <property type="match status" value="1"/>
</dbReference>
<proteinExistence type="inferred from homology"/>
<dbReference type="SMART" id="SM00656">
    <property type="entry name" value="Amb_all"/>
    <property type="match status" value="1"/>
</dbReference>
<reference evidence="6 7" key="1">
    <citation type="submission" date="2024-01" db="EMBL/GenBank/DDBJ databases">
        <title>Uliginosibacterium soil sp. nov.</title>
        <authorList>
            <person name="Lv Y."/>
        </authorList>
    </citation>
    <scope>NUCLEOTIDE SEQUENCE [LARGE SCALE GENOMIC DNA]</scope>
    <source>
        <strain evidence="6 7">H3</strain>
    </source>
</reference>
<keyword evidence="4" id="KW-0732">Signal</keyword>
<dbReference type="InterPro" id="IPR011050">
    <property type="entry name" value="Pectin_lyase_fold/virulence"/>
</dbReference>
<keyword evidence="2" id="KW-0119">Carbohydrate metabolism</keyword>
<dbReference type="PANTHER" id="PTHR31683">
    <property type="entry name" value="PECTATE LYASE 18-RELATED"/>
    <property type="match status" value="1"/>
</dbReference>
<feature type="signal peptide" evidence="4">
    <location>
        <begin position="1"/>
        <end position="23"/>
    </location>
</feature>
<evidence type="ECO:0000256" key="4">
    <source>
        <dbReference type="SAM" id="SignalP"/>
    </source>
</evidence>
<dbReference type="Proteomes" id="UP001331561">
    <property type="component" value="Unassembled WGS sequence"/>
</dbReference>
<evidence type="ECO:0000313" key="7">
    <source>
        <dbReference type="Proteomes" id="UP001331561"/>
    </source>
</evidence>
<evidence type="ECO:0000256" key="1">
    <source>
        <dbReference type="ARBA" id="ARBA00023239"/>
    </source>
</evidence>
<evidence type="ECO:0000259" key="5">
    <source>
        <dbReference type="SMART" id="SM00656"/>
    </source>
</evidence>
<comment type="subcellular location">
    <subcellularLocation>
        <location evidence="2">Secreted</location>
    </subcellularLocation>
</comment>
<organism evidence="6 7">
    <name type="scientific">Uliginosibacterium silvisoli</name>
    <dbReference type="NCBI Taxonomy" id="3114758"/>
    <lineage>
        <taxon>Bacteria</taxon>
        <taxon>Pseudomonadati</taxon>
        <taxon>Pseudomonadota</taxon>
        <taxon>Betaproteobacteria</taxon>
        <taxon>Rhodocyclales</taxon>
        <taxon>Zoogloeaceae</taxon>
        <taxon>Uliginosibacterium</taxon>
    </lineage>
</organism>
<feature type="chain" id="PRO_5045922271" description="Pectate lyase domain-containing protein" evidence="4">
    <location>
        <begin position="24"/>
        <end position="452"/>
    </location>
</feature>
<gene>
    <name evidence="6" type="ORF">VVD49_15195</name>
</gene>
<dbReference type="EMBL" id="JAYXHS010000003">
    <property type="protein sequence ID" value="MEC5387073.1"/>
    <property type="molecule type" value="Genomic_DNA"/>
</dbReference>
<feature type="domain" description="Pectate lyase" evidence="5">
    <location>
        <begin position="54"/>
        <end position="255"/>
    </location>
</feature>
<feature type="compositionally biased region" description="Low complexity" evidence="3">
    <location>
        <begin position="334"/>
        <end position="359"/>
    </location>
</feature>
<evidence type="ECO:0000256" key="2">
    <source>
        <dbReference type="RuleBase" id="RU361173"/>
    </source>
</evidence>
<keyword evidence="7" id="KW-1185">Reference proteome</keyword>
<feature type="region of interest" description="Disordered" evidence="3">
    <location>
        <begin position="329"/>
        <end position="359"/>
    </location>
</feature>
<dbReference type="InterPro" id="IPR045032">
    <property type="entry name" value="PEL"/>
</dbReference>
<dbReference type="InterPro" id="IPR002022">
    <property type="entry name" value="Pec_lyase"/>
</dbReference>
<sequence length="452" mass="46774">MKSMHLKSLLALTAIAAAAQASAGPVGYGAATTGGTGGEVVNASSRDAIQAAIDTLKANPRKLIINVSGNISGDTVVLDGKVGGNNVSIIGVGNTANFTTGIKLKNGASNVIIRNLTIHHVNTGDKDGIGVEGTSSNVWIDHNTLYSSLDVDKDYYDGMADTKKGADKITISYNYFHDHHKASLHGYSDSDTTTRNITIHHNRWENIGSRTPLQRYGKVHIYNNYYNNILVSGINIRVGALALIESNYFENVKNPVTSRDSDSIGYWDLRNNYVGSGITWDQPDSATVNATNWTTTKAYGSTGYAYIVDAASCVKNVVIATAGAGKNLAESNGSCTTTSSSSSTATSSSSSKSSSSSSVASSSSSSAASSSASSSSGSGPVLSGTGDYPDGFSKCANLGETCAVSKGTGWVAFGRKGKWVTKNVGVGKSIACTVAAFGSDPGGNPNKCSTQN</sequence>
<evidence type="ECO:0000256" key="3">
    <source>
        <dbReference type="SAM" id="MobiDB-lite"/>
    </source>
</evidence>
<evidence type="ECO:0000313" key="6">
    <source>
        <dbReference type="EMBL" id="MEC5387073.1"/>
    </source>
</evidence>